<dbReference type="SUPFAM" id="SSF53850">
    <property type="entry name" value="Periplasmic binding protein-like II"/>
    <property type="match status" value="1"/>
</dbReference>
<organism evidence="3 4">
    <name type="scientific">Pseudaquabacterium rugosum</name>
    <dbReference type="NCBI Taxonomy" id="2984194"/>
    <lineage>
        <taxon>Bacteria</taxon>
        <taxon>Pseudomonadati</taxon>
        <taxon>Pseudomonadota</taxon>
        <taxon>Betaproteobacteria</taxon>
        <taxon>Burkholderiales</taxon>
        <taxon>Sphaerotilaceae</taxon>
        <taxon>Pseudaquabacterium</taxon>
    </lineage>
</organism>
<dbReference type="Gene3D" id="3.40.190.10">
    <property type="entry name" value="Periplasmic binding protein-like II"/>
    <property type="match status" value="1"/>
</dbReference>
<name>A0ABU9BG87_9BURK</name>
<dbReference type="RefSeq" id="WP_341376764.1">
    <property type="nucleotide sequence ID" value="NZ_JBBUTF010000035.1"/>
</dbReference>
<sequence>MNRSRFLRAGAASACALATAVLGLALPGTASAQTWPARPVKFIIPFPPGGTLDTVGRLLAQKLGEQTGQTFIVENRAGGNGMVGSDAVAKAPADGYTLLFNASTFTTTPMTVKSAPYDVWRDFQPIALVAKAPLAVSVTNGLPVQDIKGLIARAKANPGKLTFAIGSSGSAGNLATELLARSGGFDVTIVPYKGTAPAFQDLIGGQIDGFVDPLLGAVNFHKGGKLRILAVTSKARVPTLPDVPTVGESIPGFEFYSWYGLWGPARLPAEVTARLSAEVHKALAGEMRDKLVSQGLLVGGGSVEDFQKFQREDMARSQKIVTEAGIRAE</sequence>
<feature type="signal peptide" evidence="2">
    <location>
        <begin position="1"/>
        <end position="32"/>
    </location>
</feature>
<dbReference type="EMBL" id="JBBUTF010000035">
    <property type="protein sequence ID" value="MEK8028977.1"/>
    <property type="molecule type" value="Genomic_DNA"/>
</dbReference>
<evidence type="ECO:0000313" key="3">
    <source>
        <dbReference type="EMBL" id="MEK8028977.1"/>
    </source>
</evidence>
<dbReference type="InterPro" id="IPR005064">
    <property type="entry name" value="BUG"/>
</dbReference>
<dbReference type="Pfam" id="PF03401">
    <property type="entry name" value="TctC"/>
    <property type="match status" value="1"/>
</dbReference>
<dbReference type="PROSITE" id="PS51318">
    <property type="entry name" value="TAT"/>
    <property type="match status" value="1"/>
</dbReference>
<dbReference type="PIRSF" id="PIRSF017082">
    <property type="entry name" value="YflP"/>
    <property type="match status" value="1"/>
</dbReference>
<dbReference type="Gene3D" id="3.40.190.150">
    <property type="entry name" value="Bordetella uptake gene, domain 1"/>
    <property type="match status" value="1"/>
</dbReference>
<keyword evidence="2" id="KW-0732">Signal</keyword>
<feature type="chain" id="PRO_5045334108" evidence="2">
    <location>
        <begin position="33"/>
        <end position="329"/>
    </location>
</feature>
<comment type="similarity">
    <text evidence="1">Belongs to the UPF0065 (bug) family.</text>
</comment>
<dbReference type="Proteomes" id="UP001368500">
    <property type="component" value="Unassembled WGS sequence"/>
</dbReference>
<dbReference type="PANTHER" id="PTHR42928">
    <property type="entry name" value="TRICARBOXYLATE-BINDING PROTEIN"/>
    <property type="match status" value="1"/>
</dbReference>
<dbReference type="CDD" id="cd07012">
    <property type="entry name" value="PBP2_Bug_TTT"/>
    <property type="match status" value="1"/>
</dbReference>
<evidence type="ECO:0000256" key="1">
    <source>
        <dbReference type="ARBA" id="ARBA00006987"/>
    </source>
</evidence>
<keyword evidence="4" id="KW-1185">Reference proteome</keyword>
<dbReference type="InterPro" id="IPR042100">
    <property type="entry name" value="Bug_dom1"/>
</dbReference>
<dbReference type="PANTHER" id="PTHR42928:SF5">
    <property type="entry name" value="BLR1237 PROTEIN"/>
    <property type="match status" value="1"/>
</dbReference>
<evidence type="ECO:0000256" key="2">
    <source>
        <dbReference type="SAM" id="SignalP"/>
    </source>
</evidence>
<comment type="caution">
    <text evidence="3">The sequence shown here is derived from an EMBL/GenBank/DDBJ whole genome shotgun (WGS) entry which is preliminary data.</text>
</comment>
<accession>A0ABU9BG87</accession>
<evidence type="ECO:0000313" key="4">
    <source>
        <dbReference type="Proteomes" id="UP001368500"/>
    </source>
</evidence>
<protein>
    <submittedName>
        <fullName evidence="3">Tripartite tricarboxylate transporter substrate binding protein</fullName>
    </submittedName>
</protein>
<gene>
    <name evidence="3" type="ORF">AACH11_23720</name>
</gene>
<reference evidence="3 4" key="1">
    <citation type="submission" date="2024-04" db="EMBL/GenBank/DDBJ databases">
        <title>Novel species of the genus Ideonella isolated from streams.</title>
        <authorList>
            <person name="Lu H."/>
        </authorList>
    </citation>
    <scope>NUCLEOTIDE SEQUENCE [LARGE SCALE GENOMIC DNA]</scope>
    <source>
        <strain evidence="3 4">BYS139W</strain>
    </source>
</reference>
<dbReference type="InterPro" id="IPR006311">
    <property type="entry name" value="TAT_signal"/>
</dbReference>
<proteinExistence type="inferred from homology"/>